<dbReference type="RefSeq" id="WP_117528390.1">
    <property type="nucleotide sequence ID" value="NZ_JAQCWV010000007.1"/>
</dbReference>
<evidence type="ECO:0000256" key="2">
    <source>
        <dbReference type="ARBA" id="ARBA00022485"/>
    </source>
</evidence>
<feature type="transmembrane region" description="Helical" evidence="7">
    <location>
        <begin position="271"/>
        <end position="289"/>
    </location>
</feature>
<keyword evidence="5" id="KW-0408">Iron</keyword>
<feature type="transmembrane region" description="Helical" evidence="7">
    <location>
        <begin position="185"/>
        <end position="203"/>
    </location>
</feature>
<dbReference type="InterPro" id="IPR017896">
    <property type="entry name" value="4Fe4S_Fe-S-bd"/>
</dbReference>
<sequence>MSKIDIHHLTKKQRKQMHGWLRAIIQLLYFLFLPSAYTAAFAGVKYIFTQLGAGEKIGLTSFVSVLIVLCLYTIVFGRFFCGFACAFGSFGDAVHFVYVWICKKIKKKPVKLPETVTSKLSMVKYVVLAVIVLLCFKGVYSQTQGYSPWDVFSMLHAFNFKLGGYLLGIVLLVLIMVGMALQERFFCRFLCPMGAVFSLLPMLPFFTLKREREQCIKGCSACTKQCPSDIGLPETGSLDVSGDCFQCQKCIDTCPRMNIHCGLPGIKGNEVVFTVIRALILFGLFIWLGI</sequence>
<keyword evidence="2" id="KW-0004">4Fe-4S</keyword>
<gene>
    <name evidence="9" type="ORF">DW070_08805</name>
</gene>
<dbReference type="InterPro" id="IPR051684">
    <property type="entry name" value="Electron_Trans/Redox"/>
</dbReference>
<evidence type="ECO:0000313" key="9">
    <source>
        <dbReference type="EMBL" id="RGB79817.1"/>
    </source>
</evidence>
<evidence type="ECO:0000313" key="10">
    <source>
        <dbReference type="Proteomes" id="UP000260773"/>
    </source>
</evidence>
<dbReference type="PROSITE" id="PS00198">
    <property type="entry name" value="4FE4S_FER_1"/>
    <property type="match status" value="1"/>
</dbReference>
<name>A0A3E2TNB1_9FIRM</name>
<dbReference type="GO" id="GO:0051539">
    <property type="term" value="F:4 iron, 4 sulfur cluster binding"/>
    <property type="evidence" value="ECO:0007669"/>
    <property type="project" value="UniProtKB-KW"/>
</dbReference>
<feature type="transmembrane region" description="Helical" evidence="7">
    <location>
        <begin position="160"/>
        <end position="178"/>
    </location>
</feature>
<feature type="domain" description="4Fe-4S ferredoxin-type" evidence="8">
    <location>
        <begin position="206"/>
        <end position="236"/>
    </location>
</feature>
<keyword evidence="7" id="KW-0812">Transmembrane</keyword>
<keyword evidence="3" id="KW-0479">Metal-binding</keyword>
<dbReference type="GO" id="GO:0005886">
    <property type="term" value="C:plasma membrane"/>
    <property type="evidence" value="ECO:0007669"/>
    <property type="project" value="TreeGrafter"/>
</dbReference>
<keyword evidence="7" id="KW-1133">Transmembrane helix</keyword>
<reference evidence="9 10" key="1">
    <citation type="submission" date="2018-08" db="EMBL/GenBank/DDBJ databases">
        <title>A genome reference for cultivated species of the human gut microbiota.</title>
        <authorList>
            <person name="Zou Y."/>
            <person name="Xue W."/>
            <person name="Luo G."/>
        </authorList>
    </citation>
    <scope>NUCLEOTIDE SEQUENCE [LARGE SCALE GENOMIC DNA]</scope>
    <source>
        <strain evidence="9 10">AF45-17</strain>
    </source>
</reference>
<comment type="caution">
    <text evidence="9">The sequence shown here is derived from an EMBL/GenBank/DDBJ whole genome shotgun (WGS) entry which is preliminary data.</text>
</comment>
<organism evidence="9 10">
    <name type="scientific">Coprococcus catus</name>
    <dbReference type="NCBI Taxonomy" id="116085"/>
    <lineage>
        <taxon>Bacteria</taxon>
        <taxon>Bacillati</taxon>
        <taxon>Bacillota</taxon>
        <taxon>Clostridia</taxon>
        <taxon>Lachnospirales</taxon>
        <taxon>Lachnospiraceae</taxon>
        <taxon>Coprococcus</taxon>
    </lineage>
</organism>
<feature type="transmembrane region" description="Helical" evidence="7">
    <location>
        <begin position="122"/>
        <end position="140"/>
    </location>
</feature>
<dbReference type="AlphaFoldDB" id="A0A3E2TNB1"/>
<feature type="transmembrane region" description="Helical" evidence="7">
    <location>
        <begin position="80"/>
        <end position="101"/>
    </location>
</feature>
<feature type="transmembrane region" description="Helical" evidence="7">
    <location>
        <begin position="20"/>
        <end position="44"/>
    </location>
</feature>
<accession>A0A3E2TNB1</accession>
<evidence type="ECO:0000256" key="7">
    <source>
        <dbReference type="SAM" id="Phobius"/>
    </source>
</evidence>
<evidence type="ECO:0000256" key="4">
    <source>
        <dbReference type="ARBA" id="ARBA00022982"/>
    </source>
</evidence>
<protein>
    <submittedName>
        <fullName evidence="9">4Fe-4S binding protein</fullName>
    </submittedName>
</protein>
<dbReference type="PROSITE" id="PS51379">
    <property type="entry name" value="4FE4S_FER_2"/>
    <property type="match status" value="1"/>
</dbReference>
<keyword evidence="4" id="KW-0249">Electron transport</keyword>
<dbReference type="EMBL" id="QVEP01000018">
    <property type="protein sequence ID" value="RGB79817.1"/>
    <property type="molecule type" value="Genomic_DNA"/>
</dbReference>
<proteinExistence type="predicted"/>
<evidence type="ECO:0000259" key="8">
    <source>
        <dbReference type="PROSITE" id="PS51379"/>
    </source>
</evidence>
<keyword evidence="1" id="KW-0813">Transport</keyword>
<feature type="transmembrane region" description="Helical" evidence="7">
    <location>
        <begin position="56"/>
        <end position="74"/>
    </location>
</feature>
<dbReference type="Pfam" id="PF12801">
    <property type="entry name" value="Fer4_5"/>
    <property type="match status" value="2"/>
</dbReference>
<keyword evidence="6" id="KW-0411">Iron-sulfur</keyword>
<dbReference type="InterPro" id="IPR017900">
    <property type="entry name" value="4Fe4S_Fe_S_CS"/>
</dbReference>
<dbReference type="GO" id="GO:0046872">
    <property type="term" value="F:metal ion binding"/>
    <property type="evidence" value="ECO:0007669"/>
    <property type="project" value="UniProtKB-KW"/>
</dbReference>
<evidence type="ECO:0000256" key="3">
    <source>
        <dbReference type="ARBA" id="ARBA00022723"/>
    </source>
</evidence>
<evidence type="ECO:0000256" key="5">
    <source>
        <dbReference type="ARBA" id="ARBA00023004"/>
    </source>
</evidence>
<evidence type="ECO:0000256" key="1">
    <source>
        <dbReference type="ARBA" id="ARBA00022448"/>
    </source>
</evidence>
<keyword evidence="7" id="KW-0472">Membrane</keyword>
<dbReference type="PANTHER" id="PTHR30176">
    <property type="entry name" value="FERREDOXIN-TYPE PROTEIN NAPH"/>
    <property type="match status" value="1"/>
</dbReference>
<dbReference type="PANTHER" id="PTHR30176:SF3">
    <property type="entry name" value="FERREDOXIN-TYPE PROTEIN NAPH"/>
    <property type="match status" value="1"/>
</dbReference>
<evidence type="ECO:0000256" key="6">
    <source>
        <dbReference type="ARBA" id="ARBA00023014"/>
    </source>
</evidence>
<dbReference type="SUPFAM" id="SSF54862">
    <property type="entry name" value="4Fe-4S ferredoxins"/>
    <property type="match status" value="1"/>
</dbReference>
<dbReference type="Proteomes" id="UP000260773">
    <property type="component" value="Unassembled WGS sequence"/>
</dbReference>